<evidence type="ECO:0008006" key="3">
    <source>
        <dbReference type="Google" id="ProtNLM"/>
    </source>
</evidence>
<dbReference type="Proteomes" id="UP000249061">
    <property type="component" value="Unassembled WGS sequence"/>
</dbReference>
<sequence>MNPMLEPDDEELLRFAAGEVPAERAARLEAWARGEPSRAARVAEAKALVAALVPNQEPIDLLAGVERRIALRRRRTWQRRAIITAAAVACLSVWWARQPDEVRIKGTTLNADQWAGVELYRLEGTTPARLGETMEPNDSLLVAYRNGGQQPFTHLLVFGVASSGELYWYYPAWDNADDDPQAIAIEPNDRLLELHERITHELPRGRLVLHAVFARRPLRVSEIERLAAQANALSPLPLPETAQQRIVVEVQ</sequence>
<dbReference type="EMBL" id="QFQP01000012">
    <property type="protein sequence ID" value="PZR12241.1"/>
    <property type="molecule type" value="Genomic_DNA"/>
</dbReference>
<dbReference type="AlphaFoldDB" id="A0A2W5VP98"/>
<reference evidence="1 2" key="1">
    <citation type="submission" date="2017-08" db="EMBL/GenBank/DDBJ databases">
        <title>Infants hospitalized years apart are colonized by the same room-sourced microbial strains.</title>
        <authorList>
            <person name="Brooks B."/>
            <person name="Olm M.R."/>
            <person name="Firek B.A."/>
            <person name="Baker R."/>
            <person name="Thomas B.C."/>
            <person name="Morowitz M.J."/>
            <person name="Banfield J.F."/>
        </authorList>
    </citation>
    <scope>NUCLEOTIDE SEQUENCE [LARGE SCALE GENOMIC DNA]</scope>
    <source>
        <strain evidence="1">S2_003_000_R2_14</strain>
    </source>
</reference>
<name>A0A2W5VP98_9BACT</name>
<accession>A0A2W5VP98</accession>
<organism evidence="1 2">
    <name type="scientific">Archangium gephyra</name>
    <dbReference type="NCBI Taxonomy" id="48"/>
    <lineage>
        <taxon>Bacteria</taxon>
        <taxon>Pseudomonadati</taxon>
        <taxon>Myxococcota</taxon>
        <taxon>Myxococcia</taxon>
        <taxon>Myxococcales</taxon>
        <taxon>Cystobacterineae</taxon>
        <taxon>Archangiaceae</taxon>
        <taxon>Archangium</taxon>
    </lineage>
</organism>
<evidence type="ECO:0000313" key="1">
    <source>
        <dbReference type="EMBL" id="PZR12241.1"/>
    </source>
</evidence>
<proteinExistence type="predicted"/>
<gene>
    <name evidence="1" type="ORF">DI536_15145</name>
</gene>
<comment type="caution">
    <text evidence="1">The sequence shown here is derived from an EMBL/GenBank/DDBJ whole genome shotgun (WGS) entry which is preliminary data.</text>
</comment>
<evidence type="ECO:0000313" key="2">
    <source>
        <dbReference type="Proteomes" id="UP000249061"/>
    </source>
</evidence>
<protein>
    <recommendedName>
        <fullName evidence="3">DUF4384 domain-containing protein</fullName>
    </recommendedName>
</protein>